<dbReference type="PROSITE" id="PS51257">
    <property type="entry name" value="PROKAR_LIPOPROTEIN"/>
    <property type="match status" value="1"/>
</dbReference>
<dbReference type="GeneID" id="5001326"/>
<dbReference type="KEGG" id="olu:OSTLU_24407"/>
<protein>
    <submittedName>
        <fullName evidence="3">Uncharacterized protein</fullName>
    </submittedName>
</protein>
<feature type="chain" id="PRO_5002672937" evidence="2">
    <location>
        <begin position="18"/>
        <end position="1106"/>
    </location>
</feature>
<dbReference type="Gramene" id="ABO95525">
    <property type="protein sequence ID" value="ABO95525"/>
    <property type="gene ID" value="OSTLU_24407"/>
</dbReference>
<gene>
    <name evidence="3" type="ORF">OSTLU_24407</name>
</gene>
<evidence type="ECO:0000313" key="4">
    <source>
        <dbReference type="Proteomes" id="UP000001568"/>
    </source>
</evidence>
<reference evidence="3 4" key="1">
    <citation type="journal article" date="2007" name="Proc. Natl. Acad. Sci. U.S.A.">
        <title>The tiny eukaryote Ostreococcus provides genomic insights into the paradox of plankton speciation.</title>
        <authorList>
            <person name="Palenik B."/>
            <person name="Grimwood J."/>
            <person name="Aerts A."/>
            <person name="Rouze P."/>
            <person name="Salamov A."/>
            <person name="Putnam N."/>
            <person name="Dupont C."/>
            <person name="Jorgensen R."/>
            <person name="Derelle E."/>
            <person name="Rombauts S."/>
            <person name="Zhou K."/>
            <person name="Otillar R."/>
            <person name="Merchant S.S."/>
            <person name="Podell S."/>
            <person name="Gaasterland T."/>
            <person name="Napoli C."/>
            <person name="Gendler K."/>
            <person name="Manuell A."/>
            <person name="Tai V."/>
            <person name="Vallon O."/>
            <person name="Piganeau G."/>
            <person name="Jancek S."/>
            <person name="Heijde M."/>
            <person name="Jabbari K."/>
            <person name="Bowler C."/>
            <person name="Lohr M."/>
            <person name="Robbens S."/>
            <person name="Werner G."/>
            <person name="Dubchak I."/>
            <person name="Pazour G.J."/>
            <person name="Ren Q."/>
            <person name="Paulsen I."/>
            <person name="Delwiche C."/>
            <person name="Schmutz J."/>
            <person name="Rokhsar D."/>
            <person name="Van de Peer Y."/>
            <person name="Moreau H."/>
            <person name="Grigoriev I.V."/>
        </authorList>
    </citation>
    <scope>NUCLEOTIDE SEQUENCE [LARGE SCALE GENOMIC DNA]</scope>
    <source>
        <strain evidence="3 4">CCE9901</strain>
    </source>
</reference>
<keyword evidence="2" id="KW-0732">Signal</keyword>
<proteinExistence type="predicted"/>
<feature type="signal peptide" evidence="2">
    <location>
        <begin position="1"/>
        <end position="17"/>
    </location>
</feature>
<accession>A4RVZ2</accession>
<keyword evidence="4" id="KW-1185">Reference proteome</keyword>
<dbReference type="OrthoDB" id="10518286at2759"/>
<dbReference type="OMA" id="HGWCDAN"/>
<dbReference type="AlphaFoldDB" id="A4RVZ2"/>
<dbReference type="Proteomes" id="UP000001568">
    <property type="component" value="Chromosome 4"/>
</dbReference>
<evidence type="ECO:0000256" key="2">
    <source>
        <dbReference type="SAM" id="SignalP"/>
    </source>
</evidence>
<keyword evidence="1" id="KW-0472">Membrane</keyword>
<evidence type="ECO:0000313" key="3">
    <source>
        <dbReference type="EMBL" id="ABO95525.1"/>
    </source>
</evidence>
<dbReference type="HOGENOM" id="CLU_282479_0_0_1"/>
<organism evidence="3 4">
    <name type="scientific">Ostreococcus lucimarinus (strain CCE9901)</name>
    <dbReference type="NCBI Taxonomy" id="436017"/>
    <lineage>
        <taxon>Eukaryota</taxon>
        <taxon>Viridiplantae</taxon>
        <taxon>Chlorophyta</taxon>
        <taxon>Mamiellophyceae</taxon>
        <taxon>Mamiellales</taxon>
        <taxon>Bathycoccaceae</taxon>
        <taxon>Ostreococcus</taxon>
    </lineage>
</organism>
<dbReference type="STRING" id="436017.A4RVZ2"/>
<evidence type="ECO:0000256" key="1">
    <source>
        <dbReference type="SAM" id="Phobius"/>
    </source>
</evidence>
<dbReference type="RefSeq" id="XP_001417232.1">
    <property type="nucleotide sequence ID" value="XM_001417195.1"/>
</dbReference>
<name>A4RVZ2_OSTLU</name>
<sequence length="1106" mass="118775">MWTRASAAGAMVSLAMASGTAVAYTAGTACYPEAACESGGSNTFDKYQRRVCQMLADTSKYCIIPSEPTDELSGCSRELLYHGWCDANKYVFESGCLAKHPTTDSSACSNCNFDSYPTAYWSVGAPYPLHPGMVNHAFRECVVDYVKAKIEEGFAAEGMTADATSLQQLAEQEFPVEQMVDVDDYKEQYSSYYLDDGDFDELDEEMTDEHLDDVSGSVDESVMTKTVTASCSSPSDDKICYKMCAGDLGLNLEYKIKVPKVCAKIKILGKKFKKCIRVPTTKFKIPNKCTNLCVNIPGYCEMQEAASAITQIKNIRSLGDLALPCKTLGGPGDVCNLLEEADDAFRAMESMAKIATTSTVDAFLDLRVLPSILQNVLDEATDALEDIANGLENKLRNLVEHVWGTVASSSSEVVSFIENNVKGSICASSSSTASLGAAREERRLALVNDIHRGVRAAFRGDSTPTHSARPIVPNLGAGQCCYHIPFACSSEVDFPMPWPKALENISDSPGAVVVNMPGLEFNICGEITQFKVDEKVATKLVNAFGDMFEALFAALYEESGLKKVVDDVKDLTKDMFGSSAALGSYDRPSFSTDDRKHLLRKYVEVKNRMAETETIVLEELLKISDTIHSPEYLTHTTRTPSRDDVPSLGGENLFEKVLNDFADDLQTALKSMADTTVVKADMSINVKGDTSINAKASVYKIGDIIDKLDIPNSFAGVHVAPLFPGLTAALQYDVLLSMPYYVNIDMEASFALGLDIDIPISLELSNTPNFAMGSPAVNLVPTYTAAGKSSAQVGASVEIKKGWIALCAGTHCVGPWIKARQDVYVGVDTWAFANCDSGYGELVPKWTDGFSYSSKNQAACAGSLAGAGGYAQVPKTGNILAQVLFAPMPIMPSGASAASQSAARLGDDDDECEAQPMGMILADYTNTVHNAVMAGGDNWYTTDLFAECPSAGKCPAPSPPQPYTPTANTKLAKYNARCCGNSGDSRCAAAIEGTYETLCAQLCDACAGCVAFDYQASKNKCGFSKSDSTEDRVGFTHFGHGATPASKSSLGSRMRFSARASSPTSPSALTAVFVVAFAAAFASAAFRRRRLDDARRARVDDYGAFD</sequence>
<feature type="transmembrane region" description="Helical" evidence="1">
    <location>
        <begin position="1068"/>
        <end position="1086"/>
    </location>
</feature>
<dbReference type="EMBL" id="CP000584">
    <property type="protein sequence ID" value="ABO95525.1"/>
    <property type="molecule type" value="Genomic_DNA"/>
</dbReference>
<keyword evidence="1" id="KW-0812">Transmembrane</keyword>
<keyword evidence="1" id="KW-1133">Transmembrane helix</keyword>